<evidence type="ECO:0000256" key="5">
    <source>
        <dbReference type="NCBIfam" id="TIGR01378"/>
    </source>
</evidence>
<feature type="domain" description="Thiamin pyrophosphokinase thiamin-binding" evidence="6">
    <location>
        <begin position="131"/>
        <end position="192"/>
    </location>
</feature>
<proteinExistence type="predicted"/>
<dbReference type="GO" id="GO:0004788">
    <property type="term" value="F:thiamine diphosphokinase activity"/>
    <property type="evidence" value="ECO:0007669"/>
    <property type="project" value="UniProtKB-UniRule"/>
</dbReference>
<evidence type="ECO:0000259" key="6">
    <source>
        <dbReference type="SMART" id="SM00983"/>
    </source>
</evidence>
<dbReference type="OMA" id="ITYCPEG"/>
<evidence type="ECO:0000256" key="1">
    <source>
        <dbReference type="ARBA" id="ARBA00022679"/>
    </source>
</evidence>
<gene>
    <name evidence="7" type="ORF">FNV44_04390</name>
</gene>
<dbReference type="SUPFAM" id="SSF63862">
    <property type="entry name" value="Thiamin pyrophosphokinase, substrate-binding domain"/>
    <property type="match status" value="1"/>
</dbReference>
<protein>
    <recommendedName>
        <fullName evidence="5">Thiamine diphosphokinase</fullName>
        <ecNumber evidence="5">2.7.6.2</ecNumber>
    </recommendedName>
</protein>
<evidence type="ECO:0000313" key="7">
    <source>
        <dbReference type="EMBL" id="TRY00292.1"/>
    </source>
</evidence>
<evidence type="ECO:0000313" key="8">
    <source>
        <dbReference type="Proteomes" id="UP000315938"/>
    </source>
</evidence>
<dbReference type="InterPro" id="IPR006282">
    <property type="entry name" value="Thi_PPkinase"/>
</dbReference>
<dbReference type="SMART" id="SM00983">
    <property type="entry name" value="TPK_B1_binding"/>
    <property type="match status" value="1"/>
</dbReference>
<comment type="caution">
    <text evidence="7">The sequence shown here is derived from an EMBL/GenBank/DDBJ whole genome shotgun (WGS) entry which is preliminary data.</text>
</comment>
<dbReference type="GO" id="GO:0016301">
    <property type="term" value="F:kinase activity"/>
    <property type="evidence" value="ECO:0007669"/>
    <property type="project" value="UniProtKB-KW"/>
</dbReference>
<accession>A0A553IJE4</accession>
<dbReference type="InterPro" id="IPR036759">
    <property type="entry name" value="TPK_catalytic_sf"/>
</dbReference>
<dbReference type="InterPro" id="IPR036371">
    <property type="entry name" value="TPK_B1-bd_sf"/>
</dbReference>
<dbReference type="Pfam" id="PF04263">
    <property type="entry name" value="TPK_catalytic"/>
    <property type="match status" value="1"/>
</dbReference>
<dbReference type="GO" id="GO:0005524">
    <property type="term" value="F:ATP binding"/>
    <property type="evidence" value="ECO:0007669"/>
    <property type="project" value="UniProtKB-KW"/>
</dbReference>
<reference evidence="7 8" key="1">
    <citation type="submission" date="2019-07" db="EMBL/GenBank/DDBJ databases">
        <title>Genome sequence of Acholeplasma laidlawii strain with increased resistance to erythromycin.</title>
        <authorList>
            <person name="Medvedeva E.S."/>
            <person name="Baranova N.B."/>
            <person name="Siniagina M.N."/>
            <person name="Mouzykantov A."/>
            <person name="Chernova O.A."/>
            <person name="Chernov V.M."/>
        </authorList>
    </citation>
    <scope>NUCLEOTIDE SEQUENCE [LARGE SCALE GENOMIC DNA]</scope>
    <source>
        <strain evidence="7 8">PG8REry</strain>
    </source>
</reference>
<dbReference type="EMBL" id="VKID01000001">
    <property type="protein sequence ID" value="TRY00292.1"/>
    <property type="molecule type" value="Genomic_DNA"/>
</dbReference>
<name>A0A553IJE4_ACHLA</name>
<dbReference type="Proteomes" id="UP000315938">
    <property type="component" value="Unassembled WGS sequence"/>
</dbReference>
<dbReference type="GO" id="GO:0009229">
    <property type="term" value="P:thiamine diphosphate biosynthetic process"/>
    <property type="evidence" value="ECO:0007669"/>
    <property type="project" value="InterPro"/>
</dbReference>
<keyword evidence="3 7" id="KW-0418">Kinase</keyword>
<dbReference type="Gene3D" id="3.40.50.10240">
    <property type="entry name" value="Thiamin pyrophosphokinase, catalytic domain"/>
    <property type="match status" value="1"/>
</dbReference>
<dbReference type="GO" id="GO:0030975">
    <property type="term" value="F:thiamine binding"/>
    <property type="evidence" value="ECO:0007669"/>
    <property type="project" value="InterPro"/>
</dbReference>
<dbReference type="AlphaFoldDB" id="A0A553IJE4"/>
<evidence type="ECO:0000256" key="3">
    <source>
        <dbReference type="ARBA" id="ARBA00022777"/>
    </source>
</evidence>
<keyword evidence="2" id="KW-0547">Nucleotide-binding</keyword>
<dbReference type="InterPro" id="IPR007371">
    <property type="entry name" value="TPK_catalytic"/>
</dbReference>
<dbReference type="InterPro" id="IPR053149">
    <property type="entry name" value="TPK"/>
</dbReference>
<dbReference type="NCBIfam" id="TIGR01378">
    <property type="entry name" value="thi_PPkinase"/>
    <property type="match status" value="1"/>
</dbReference>
<keyword evidence="1 7" id="KW-0808">Transferase</keyword>
<dbReference type="Pfam" id="PF04265">
    <property type="entry name" value="TPK_B1_binding"/>
    <property type="match status" value="1"/>
</dbReference>
<dbReference type="GO" id="GO:0006772">
    <property type="term" value="P:thiamine metabolic process"/>
    <property type="evidence" value="ECO:0007669"/>
    <property type="project" value="UniProtKB-UniRule"/>
</dbReference>
<dbReference type="PANTHER" id="PTHR41299:SF1">
    <property type="entry name" value="THIAMINE PYROPHOSPHOKINASE"/>
    <property type="match status" value="1"/>
</dbReference>
<evidence type="ECO:0000256" key="4">
    <source>
        <dbReference type="ARBA" id="ARBA00022840"/>
    </source>
</evidence>
<evidence type="ECO:0000256" key="2">
    <source>
        <dbReference type="ARBA" id="ARBA00022741"/>
    </source>
</evidence>
<dbReference type="SUPFAM" id="SSF63999">
    <property type="entry name" value="Thiamin pyrophosphokinase, catalytic domain"/>
    <property type="match status" value="1"/>
</dbReference>
<dbReference type="PANTHER" id="PTHR41299">
    <property type="entry name" value="THIAMINE PYROPHOSPHOKINASE"/>
    <property type="match status" value="1"/>
</dbReference>
<organism evidence="7 8">
    <name type="scientific">Acholeplasma laidlawii</name>
    <dbReference type="NCBI Taxonomy" id="2148"/>
    <lineage>
        <taxon>Bacteria</taxon>
        <taxon>Bacillati</taxon>
        <taxon>Mycoplasmatota</taxon>
        <taxon>Mollicutes</taxon>
        <taxon>Acholeplasmatales</taxon>
        <taxon>Acholeplasmataceae</taxon>
        <taxon>Acholeplasma</taxon>
    </lineage>
</organism>
<sequence length="200" mass="22397">MNVYLIVHPVPNNLKQIIKKPAYVIAVDQGLFDAYKQGVFVDLAIGDFDSLSDISLLDKVSYKRLNPVKDITDTEAALQYALSLNPAHTYILGGIGGSRLEHSYANLLLLFDYDDVSIITSESSVVKYREGIHHTKFTGFINIFSQNQAIITLNGFKYELDSYKLKKFDRLGISNELESSEGTIKVHSGSILVVYTKKEQ</sequence>
<dbReference type="CDD" id="cd07995">
    <property type="entry name" value="TPK"/>
    <property type="match status" value="1"/>
</dbReference>
<keyword evidence="4" id="KW-0067">ATP-binding</keyword>
<dbReference type="InterPro" id="IPR007373">
    <property type="entry name" value="Thiamin_PyroPKinase_B1-bd"/>
</dbReference>
<dbReference type="RefSeq" id="WP_012242211.1">
    <property type="nucleotide sequence ID" value="NZ_JACAOE010000001.1"/>
</dbReference>
<dbReference type="GeneID" id="41338443"/>
<dbReference type="EC" id="2.7.6.2" evidence="5"/>